<accession>A0AAV5V2M0</accession>
<evidence type="ECO:0000313" key="2">
    <source>
        <dbReference type="EMBL" id="GMT12809.1"/>
    </source>
</evidence>
<organism evidence="2 3">
    <name type="scientific">Pristionchus fissidentatus</name>
    <dbReference type="NCBI Taxonomy" id="1538716"/>
    <lineage>
        <taxon>Eukaryota</taxon>
        <taxon>Metazoa</taxon>
        <taxon>Ecdysozoa</taxon>
        <taxon>Nematoda</taxon>
        <taxon>Chromadorea</taxon>
        <taxon>Rhabditida</taxon>
        <taxon>Rhabditina</taxon>
        <taxon>Diplogasteromorpha</taxon>
        <taxon>Diplogasteroidea</taxon>
        <taxon>Neodiplogasteridae</taxon>
        <taxon>Pristionchus</taxon>
    </lineage>
</organism>
<dbReference type="AlphaFoldDB" id="A0AAV5V2M0"/>
<name>A0AAV5V2M0_9BILA</name>
<feature type="compositionally biased region" description="Acidic residues" evidence="1">
    <location>
        <begin position="148"/>
        <end position="168"/>
    </location>
</feature>
<evidence type="ECO:0000313" key="3">
    <source>
        <dbReference type="Proteomes" id="UP001432322"/>
    </source>
</evidence>
<feature type="non-terminal residue" evidence="2">
    <location>
        <position position="193"/>
    </location>
</feature>
<dbReference type="Proteomes" id="UP001432322">
    <property type="component" value="Unassembled WGS sequence"/>
</dbReference>
<comment type="caution">
    <text evidence="2">The sequence shown here is derived from an EMBL/GenBank/DDBJ whole genome shotgun (WGS) entry which is preliminary data.</text>
</comment>
<feature type="region of interest" description="Disordered" evidence="1">
    <location>
        <begin position="148"/>
        <end position="193"/>
    </location>
</feature>
<dbReference type="EMBL" id="BTSY01000002">
    <property type="protein sequence ID" value="GMT12809.1"/>
    <property type="molecule type" value="Genomic_DNA"/>
</dbReference>
<keyword evidence="3" id="KW-1185">Reference proteome</keyword>
<gene>
    <name evidence="2" type="ORF">PFISCL1PPCAC_4106</name>
</gene>
<evidence type="ECO:0000256" key="1">
    <source>
        <dbReference type="SAM" id="MobiDB-lite"/>
    </source>
</evidence>
<protein>
    <submittedName>
        <fullName evidence="2">Uncharacterized protein</fullName>
    </submittedName>
</protein>
<proteinExistence type="predicted"/>
<sequence>DSYFYNKGIDFTDYGNHQPSTPNFKDRLFELHPHAENEPGYIKDHRDRVGRVEERRREVDNGRRGANFLFLSPTTGGLHSPSHLLDPSSPAASAAVDASWQRANQHNPWFHVVWPKGEQQPTRLGYDYTKGGYSWGGYGTFGAIDIWEEEEEDGDADDNDKEDDEDPFEAAKSTTDVHKPDSIVPPLLPILDH</sequence>
<reference evidence="2" key="1">
    <citation type="submission" date="2023-10" db="EMBL/GenBank/DDBJ databases">
        <title>Genome assembly of Pristionchus species.</title>
        <authorList>
            <person name="Yoshida K."/>
            <person name="Sommer R.J."/>
        </authorList>
    </citation>
    <scope>NUCLEOTIDE SEQUENCE</scope>
    <source>
        <strain evidence="2">RS5133</strain>
    </source>
</reference>
<feature type="non-terminal residue" evidence="2">
    <location>
        <position position="1"/>
    </location>
</feature>